<comment type="caution">
    <text evidence="3">The sequence shown here is derived from an EMBL/GenBank/DDBJ whole genome shotgun (WGS) entry which is preliminary data.</text>
</comment>
<feature type="compositionally biased region" description="Low complexity" evidence="1">
    <location>
        <begin position="126"/>
        <end position="143"/>
    </location>
</feature>
<dbReference type="RefSeq" id="WP_272427786.1">
    <property type="nucleotide sequence ID" value="NZ_JAGTJJ010000070.1"/>
</dbReference>
<name>A0A9X3XCW3_9BACT</name>
<keyword evidence="2" id="KW-0812">Transmembrane</keyword>
<organism evidence="3 4">
    <name type="scientific">Polyangium jinanense</name>
    <dbReference type="NCBI Taxonomy" id="2829994"/>
    <lineage>
        <taxon>Bacteria</taxon>
        <taxon>Pseudomonadati</taxon>
        <taxon>Myxococcota</taxon>
        <taxon>Polyangia</taxon>
        <taxon>Polyangiales</taxon>
        <taxon>Polyangiaceae</taxon>
        <taxon>Polyangium</taxon>
    </lineage>
</organism>
<feature type="region of interest" description="Disordered" evidence="1">
    <location>
        <begin position="85"/>
        <end position="145"/>
    </location>
</feature>
<dbReference type="AlphaFoldDB" id="A0A9X3XCW3"/>
<dbReference type="EMBL" id="JAGTJJ010000070">
    <property type="protein sequence ID" value="MDC3988344.1"/>
    <property type="molecule type" value="Genomic_DNA"/>
</dbReference>
<keyword evidence="4" id="KW-1185">Reference proteome</keyword>
<evidence type="ECO:0000256" key="1">
    <source>
        <dbReference type="SAM" id="MobiDB-lite"/>
    </source>
</evidence>
<dbReference type="Proteomes" id="UP001151081">
    <property type="component" value="Unassembled WGS sequence"/>
</dbReference>
<feature type="compositionally biased region" description="Pro residues" evidence="1">
    <location>
        <begin position="85"/>
        <end position="94"/>
    </location>
</feature>
<keyword evidence="2" id="KW-0472">Membrane</keyword>
<evidence type="ECO:0000313" key="3">
    <source>
        <dbReference type="EMBL" id="MDC3988344.1"/>
    </source>
</evidence>
<gene>
    <name evidence="3" type="ORF">KEG57_48190</name>
</gene>
<keyword evidence="2" id="KW-1133">Transmembrane helix</keyword>
<accession>A0A9X3XCW3</accession>
<reference evidence="3 4" key="1">
    <citation type="submission" date="2021-04" db="EMBL/GenBank/DDBJ databases">
        <title>Genome analysis of Polyangium sp.</title>
        <authorList>
            <person name="Li Y."/>
            <person name="Wang J."/>
        </authorList>
    </citation>
    <scope>NUCLEOTIDE SEQUENCE [LARGE SCALE GENOMIC DNA]</scope>
    <source>
        <strain evidence="3 4">SDU14</strain>
    </source>
</reference>
<evidence type="ECO:0000256" key="2">
    <source>
        <dbReference type="SAM" id="Phobius"/>
    </source>
</evidence>
<evidence type="ECO:0000313" key="4">
    <source>
        <dbReference type="Proteomes" id="UP001151081"/>
    </source>
</evidence>
<sequence length="234" mass="23884">MSEPTRLRDDGPDDVRALLRAGSKARPMTKAERARTSARLGRYAAAAVVAGGISWLPAAALCAGLGAGTALVAWGVHALIAPAPPPSAPPPSPPAALTVAQPPPPAAPPAPSPSSTATPPPPAPRAPISAAPAPSLSASAEAPAPDPLAEEAALLERARAALNTSPAEALSLAEAHAARFPTGKLGMEREIVIIDALRRLGRTDEARTRGEALLSRARGSLYEERVRKRLEGAR</sequence>
<proteinExistence type="predicted"/>
<protein>
    <submittedName>
        <fullName evidence="3">Uncharacterized protein</fullName>
    </submittedName>
</protein>
<feature type="transmembrane region" description="Helical" evidence="2">
    <location>
        <begin position="43"/>
        <end position="76"/>
    </location>
</feature>
<feature type="compositionally biased region" description="Pro residues" evidence="1">
    <location>
        <begin position="101"/>
        <end position="125"/>
    </location>
</feature>